<name>A0A501WR53_9GAMM</name>
<evidence type="ECO:0000313" key="1">
    <source>
        <dbReference type="EMBL" id="TPE51949.1"/>
    </source>
</evidence>
<accession>A0A501WR53</accession>
<dbReference type="AlphaFoldDB" id="A0A501WR53"/>
<dbReference type="Proteomes" id="UP000315901">
    <property type="component" value="Unassembled WGS sequence"/>
</dbReference>
<gene>
    <name evidence="1" type="ORF">FJM67_08195</name>
</gene>
<proteinExistence type="predicted"/>
<protein>
    <submittedName>
        <fullName evidence="1">Uncharacterized protein</fullName>
    </submittedName>
</protein>
<dbReference type="RefSeq" id="WP_140588331.1">
    <property type="nucleotide sequence ID" value="NZ_VFRR01000013.1"/>
</dbReference>
<keyword evidence="2" id="KW-1185">Reference proteome</keyword>
<reference evidence="1 2" key="1">
    <citation type="submission" date="2019-06" db="EMBL/GenBank/DDBJ databases">
        <title>A novel bacterium of genus Marinomonas, isolated from coastal sand.</title>
        <authorList>
            <person name="Huang H."/>
            <person name="Mo K."/>
            <person name="Hu Y."/>
        </authorList>
    </citation>
    <scope>NUCLEOTIDE SEQUENCE [LARGE SCALE GENOMIC DNA]</scope>
    <source>
        <strain evidence="1 2">HB171799</strain>
    </source>
</reference>
<sequence length="181" mass="20661">MTNTLLHLEDCYLSAVSYAIKASYNGKTISKGSIPTAEILRLLIEGEDFRRTLSIQEQTFAISRVKIDNSLNQIALILIRPDVLPFPQQHSPPKGLDVMYWNERGETEFLWLFSGEGKVEVSAKINECSTYTQLCSPIEFLRLFNQDGTLPKRLCFDDHPFQLSMVKFNIQRNSVELVVTD</sequence>
<dbReference type="EMBL" id="VFRR01000013">
    <property type="protein sequence ID" value="TPE51949.1"/>
    <property type="molecule type" value="Genomic_DNA"/>
</dbReference>
<evidence type="ECO:0000313" key="2">
    <source>
        <dbReference type="Proteomes" id="UP000315901"/>
    </source>
</evidence>
<comment type="caution">
    <text evidence="1">The sequence shown here is derived from an EMBL/GenBank/DDBJ whole genome shotgun (WGS) entry which is preliminary data.</text>
</comment>
<organism evidence="1 2">
    <name type="scientific">Maribrevibacterium harenarium</name>
    <dbReference type="NCBI Taxonomy" id="2589817"/>
    <lineage>
        <taxon>Bacteria</taxon>
        <taxon>Pseudomonadati</taxon>
        <taxon>Pseudomonadota</taxon>
        <taxon>Gammaproteobacteria</taxon>
        <taxon>Oceanospirillales</taxon>
        <taxon>Oceanospirillaceae</taxon>
        <taxon>Maribrevibacterium</taxon>
    </lineage>
</organism>